<keyword evidence="2 8" id="KW-0645">Protease</keyword>
<evidence type="ECO:0000256" key="2">
    <source>
        <dbReference type="ARBA" id="ARBA00022670"/>
    </source>
</evidence>
<keyword evidence="4 8" id="KW-0378">Hydrolase</keyword>
<dbReference type="GO" id="GO:0106300">
    <property type="term" value="P:protein-DNA covalent cross-linking repair"/>
    <property type="evidence" value="ECO:0007669"/>
    <property type="project" value="InterPro"/>
</dbReference>
<evidence type="ECO:0000256" key="1">
    <source>
        <dbReference type="ARBA" id="ARBA00008136"/>
    </source>
</evidence>
<comment type="similarity">
    <text evidence="1 8">Belongs to the SOS response-associated peptidase family.</text>
</comment>
<accession>A0A2J9PPJ9</accession>
<sequence>MCGRYLYDKNEQILFDYYEEIASHGVDVTDLRDGTVYPSNQVVTLGANPDGEIVPGITRWGFTGFKPSQLMINARVETVRNKKTFKGPFEGQRIVFPMSAFFEFTDNKEAYTFSDPGQVIYVGGFYRIYPDKKTGQKQAESIIITTEPDEVVSLIHDRMPLLIPQGDIAKWILDDDFAYHYQKPTHQQLVPVKVS</sequence>
<dbReference type="GO" id="GO:0008233">
    <property type="term" value="F:peptidase activity"/>
    <property type="evidence" value="ECO:0007669"/>
    <property type="project" value="UniProtKB-KW"/>
</dbReference>
<dbReference type="EMBL" id="NBTM02000001">
    <property type="protein sequence ID" value="PNL92206.1"/>
    <property type="molecule type" value="Genomic_DNA"/>
</dbReference>
<dbReference type="SUPFAM" id="SSF143081">
    <property type="entry name" value="BB1717-like"/>
    <property type="match status" value="1"/>
</dbReference>
<proteinExistence type="inferred from homology"/>
<comment type="caution">
    <text evidence="9">The sequence shown here is derived from an EMBL/GenBank/DDBJ whole genome shotgun (WGS) entry which is preliminary data.</text>
</comment>
<dbReference type="Gene3D" id="3.90.1680.10">
    <property type="entry name" value="SOS response associated peptidase-like"/>
    <property type="match status" value="1"/>
</dbReference>
<evidence type="ECO:0000313" key="10">
    <source>
        <dbReference type="Proteomes" id="UP000192813"/>
    </source>
</evidence>
<evidence type="ECO:0000256" key="5">
    <source>
        <dbReference type="ARBA" id="ARBA00023124"/>
    </source>
</evidence>
<dbReference type="PANTHER" id="PTHR13604:SF0">
    <property type="entry name" value="ABASIC SITE PROCESSING PROTEIN HMCES"/>
    <property type="match status" value="1"/>
</dbReference>
<dbReference type="InterPro" id="IPR003738">
    <property type="entry name" value="SRAP"/>
</dbReference>
<dbReference type="GO" id="GO:0003697">
    <property type="term" value="F:single-stranded DNA binding"/>
    <property type="evidence" value="ECO:0007669"/>
    <property type="project" value="InterPro"/>
</dbReference>
<dbReference type="EC" id="3.4.-.-" evidence="8"/>
<gene>
    <name evidence="9" type="ORF">A6J77_008180</name>
</gene>
<evidence type="ECO:0000256" key="4">
    <source>
        <dbReference type="ARBA" id="ARBA00022801"/>
    </source>
</evidence>
<dbReference type="Pfam" id="PF02586">
    <property type="entry name" value="SRAP"/>
    <property type="match status" value="1"/>
</dbReference>
<name>A0A2J9PPJ9_9LACT</name>
<dbReference type="Proteomes" id="UP000192813">
    <property type="component" value="Unassembled WGS sequence"/>
</dbReference>
<evidence type="ECO:0000313" key="9">
    <source>
        <dbReference type="EMBL" id="PNL92206.1"/>
    </source>
</evidence>
<dbReference type="RefSeq" id="WP_083069803.1">
    <property type="nucleotide sequence ID" value="NZ_JALXKY010000007.1"/>
</dbReference>
<evidence type="ECO:0000256" key="3">
    <source>
        <dbReference type="ARBA" id="ARBA00022763"/>
    </source>
</evidence>
<dbReference type="PANTHER" id="PTHR13604">
    <property type="entry name" value="DC12-RELATED"/>
    <property type="match status" value="1"/>
</dbReference>
<keyword evidence="5" id="KW-0190">Covalent protein-DNA linkage</keyword>
<dbReference type="GO" id="GO:0006508">
    <property type="term" value="P:proteolysis"/>
    <property type="evidence" value="ECO:0007669"/>
    <property type="project" value="UniProtKB-KW"/>
</dbReference>
<dbReference type="InterPro" id="IPR036590">
    <property type="entry name" value="SRAP-like"/>
</dbReference>
<reference evidence="10" key="1">
    <citation type="submission" date="2017-12" db="EMBL/GenBank/DDBJ databases">
        <title>FDA dAtabase for Regulatory Grade micrObial Sequences (FDA-ARGOS): Supporting development and validation of Infectious Disease Dx tests.</title>
        <authorList>
            <person name="Hoffmann M."/>
            <person name="Allard M."/>
            <person name="Evans P."/>
            <person name="Brown E."/>
            <person name="Tallon L."/>
            <person name="Sadzewicz L."/>
            <person name="Sengamalay N."/>
            <person name="Ott S."/>
            <person name="Godinez A."/>
            <person name="Nagaraj S."/>
            <person name="Vavikolanu K."/>
            <person name="Aluvathingal J."/>
            <person name="Nadendla S."/>
            <person name="Sichtig H."/>
        </authorList>
    </citation>
    <scope>NUCLEOTIDE SEQUENCE [LARGE SCALE GENOMIC DNA]</scope>
    <source>
        <strain evidence="10">FDAARGOS_249</strain>
    </source>
</reference>
<dbReference type="GO" id="GO:0016829">
    <property type="term" value="F:lyase activity"/>
    <property type="evidence" value="ECO:0007669"/>
    <property type="project" value="UniProtKB-KW"/>
</dbReference>
<evidence type="ECO:0000256" key="8">
    <source>
        <dbReference type="RuleBase" id="RU364100"/>
    </source>
</evidence>
<protein>
    <recommendedName>
        <fullName evidence="8">Abasic site processing protein</fullName>
        <ecNumber evidence="8">3.4.-.-</ecNumber>
    </recommendedName>
</protein>
<evidence type="ECO:0000256" key="6">
    <source>
        <dbReference type="ARBA" id="ARBA00023125"/>
    </source>
</evidence>
<keyword evidence="3" id="KW-0227">DNA damage</keyword>
<keyword evidence="7" id="KW-0456">Lyase</keyword>
<evidence type="ECO:0000256" key="7">
    <source>
        <dbReference type="ARBA" id="ARBA00023239"/>
    </source>
</evidence>
<dbReference type="AlphaFoldDB" id="A0A2J9PPJ9"/>
<keyword evidence="6" id="KW-0238">DNA-binding</keyword>
<organism evidence="9 10">
    <name type="scientific">Aerococcus viridans</name>
    <dbReference type="NCBI Taxonomy" id="1377"/>
    <lineage>
        <taxon>Bacteria</taxon>
        <taxon>Bacillati</taxon>
        <taxon>Bacillota</taxon>
        <taxon>Bacilli</taxon>
        <taxon>Lactobacillales</taxon>
        <taxon>Aerococcaceae</taxon>
        <taxon>Aerococcus</taxon>
    </lineage>
</organism>